<keyword evidence="5 6" id="KW-0472">Membrane</keyword>
<dbReference type="Pfam" id="PF02653">
    <property type="entry name" value="BPD_transp_2"/>
    <property type="match status" value="1"/>
</dbReference>
<dbReference type="AlphaFoldDB" id="A0A9W6CUQ0"/>
<dbReference type="Gene3D" id="1.10.3470.10">
    <property type="entry name" value="ABC transporter involved in vitamin B12 uptake, BtuC"/>
    <property type="match status" value="1"/>
</dbReference>
<comment type="caution">
    <text evidence="7">The sequence shown here is derived from an EMBL/GenBank/DDBJ whole genome shotgun (WGS) entry which is preliminary data.</text>
</comment>
<dbReference type="CDD" id="cd06579">
    <property type="entry name" value="TM_PBP1_transp_AraH_like"/>
    <property type="match status" value="1"/>
</dbReference>
<evidence type="ECO:0000256" key="5">
    <source>
        <dbReference type="ARBA" id="ARBA00023136"/>
    </source>
</evidence>
<evidence type="ECO:0000256" key="1">
    <source>
        <dbReference type="ARBA" id="ARBA00004651"/>
    </source>
</evidence>
<feature type="transmembrane region" description="Helical" evidence="6">
    <location>
        <begin position="312"/>
        <end position="333"/>
    </location>
</feature>
<organism evidence="7 8">
    <name type="scientific">Agromyces rhizosphaerae</name>
    <dbReference type="NCBI Taxonomy" id="88374"/>
    <lineage>
        <taxon>Bacteria</taxon>
        <taxon>Bacillati</taxon>
        <taxon>Actinomycetota</taxon>
        <taxon>Actinomycetes</taxon>
        <taxon>Micrococcales</taxon>
        <taxon>Microbacteriaceae</taxon>
        <taxon>Agromyces</taxon>
    </lineage>
</organism>
<dbReference type="InterPro" id="IPR001851">
    <property type="entry name" value="ABC_transp_permease"/>
</dbReference>
<dbReference type="PANTHER" id="PTHR32196">
    <property type="entry name" value="ABC TRANSPORTER PERMEASE PROTEIN YPHD-RELATED-RELATED"/>
    <property type="match status" value="1"/>
</dbReference>
<feature type="transmembrane region" description="Helical" evidence="6">
    <location>
        <begin position="67"/>
        <end position="100"/>
    </location>
</feature>
<evidence type="ECO:0000256" key="2">
    <source>
        <dbReference type="ARBA" id="ARBA00022475"/>
    </source>
</evidence>
<evidence type="ECO:0000313" key="8">
    <source>
        <dbReference type="Proteomes" id="UP001144396"/>
    </source>
</evidence>
<keyword evidence="4 6" id="KW-1133">Transmembrane helix</keyword>
<feature type="transmembrane region" description="Helical" evidence="6">
    <location>
        <begin position="140"/>
        <end position="162"/>
    </location>
</feature>
<evidence type="ECO:0000313" key="7">
    <source>
        <dbReference type="EMBL" id="GLI26725.1"/>
    </source>
</evidence>
<dbReference type="PANTHER" id="PTHR32196:SF63">
    <property type="entry name" value="INNER MEMBRANE ABC TRANSPORTER PERMEASE PROTEIN YJFF"/>
    <property type="match status" value="1"/>
</dbReference>
<protein>
    <submittedName>
        <fullName evidence="7">ABC transporter permease</fullName>
    </submittedName>
</protein>
<dbReference type="RefSeq" id="WP_281882741.1">
    <property type="nucleotide sequence ID" value="NZ_BSDP01000001.1"/>
</dbReference>
<gene>
    <name evidence="7" type="ORF">ARHIZOSPH14_09670</name>
</gene>
<dbReference type="EMBL" id="BSDP01000001">
    <property type="protein sequence ID" value="GLI26725.1"/>
    <property type="molecule type" value="Genomic_DNA"/>
</dbReference>
<evidence type="ECO:0000256" key="4">
    <source>
        <dbReference type="ARBA" id="ARBA00022989"/>
    </source>
</evidence>
<dbReference type="InterPro" id="IPR037294">
    <property type="entry name" value="ABC_BtuC-like"/>
</dbReference>
<reference evidence="7" key="1">
    <citation type="submission" date="2022-12" db="EMBL/GenBank/DDBJ databases">
        <title>Reference genome sequencing for broad-spectrum identification of bacterial and archaeal isolates by mass spectrometry.</title>
        <authorList>
            <person name="Sekiguchi Y."/>
            <person name="Tourlousse D.M."/>
        </authorList>
    </citation>
    <scope>NUCLEOTIDE SEQUENCE</scope>
    <source>
        <strain evidence="7">14</strain>
    </source>
</reference>
<feature type="transmembrane region" description="Helical" evidence="6">
    <location>
        <begin position="182"/>
        <end position="202"/>
    </location>
</feature>
<accession>A0A9W6CUQ0</accession>
<keyword evidence="3 6" id="KW-0812">Transmembrane</keyword>
<proteinExistence type="predicted"/>
<comment type="subcellular location">
    <subcellularLocation>
        <location evidence="1">Cell membrane</location>
        <topology evidence="1">Multi-pass membrane protein</topology>
    </subcellularLocation>
</comment>
<evidence type="ECO:0000256" key="3">
    <source>
        <dbReference type="ARBA" id="ARBA00022692"/>
    </source>
</evidence>
<feature type="transmembrane region" description="Helical" evidence="6">
    <location>
        <begin position="112"/>
        <end position="134"/>
    </location>
</feature>
<dbReference type="Proteomes" id="UP001144396">
    <property type="component" value="Unassembled WGS sequence"/>
</dbReference>
<name>A0A9W6CUQ0_9MICO</name>
<dbReference type="GO" id="GO:0005886">
    <property type="term" value="C:plasma membrane"/>
    <property type="evidence" value="ECO:0007669"/>
    <property type="project" value="UniProtKB-SubCell"/>
</dbReference>
<feature type="transmembrane region" description="Helical" evidence="6">
    <location>
        <begin position="233"/>
        <end position="255"/>
    </location>
</feature>
<sequence>MSLDIDTPTSRRRSIGSRYSTFMSRRASLMPTLAAILILVVLLIAAQGQFGNFLSPRNLSALLLDNAYLVVLAVGLTFVILTGGIDLSVGSVMAFTGILAASLLSQGLPTWIVIPVALAAGGVIGWLIGVLVHVFDVQPFIASLAGLFLARGLAYVVSLASIRVEDEPLLWLQRTRWTIGDWYITPTGVIALATVLIAFFVLHWTRFGRTVYAIGGGEQSARLMGLKVARTKVMVYVISGVCGGLAGVLLTAYSGAGYPRNGIGTELDAIAAVVIGGTLLTGGTGYVLGSLVGVLVYGTIKKVISFMGAEQSWTQIIIGALLLLVIIVQRIIVARSAARRR</sequence>
<keyword evidence="2" id="KW-1003">Cell membrane</keyword>
<evidence type="ECO:0000256" key="6">
    <source>
        <dbReference type="SAM" id="Phobius"/>
    </source>
</evidence>
<dbReference type="GO" id="GO:0022857">
    <property type="term" value="F:transmembrane transporter activity"/>
    <property type="evidence" value="ECO:0007669"/>
    <property type="project" value="InterPro"/>
</dbReference>
<dbReference type="SUPFAM" id="SSF81345">
    <property type="entry name" value="ABC transporter involved in vitamin B12 uptake, BtuC"/>
    <property type="match status" value="1"/>
</dbReference>
<feature type="transmembrane region" description="Helical" evidence="6">
    <location>
        <begin position="267"/>
        <end position="300"/>
    </location>
</feature>
<keyword evidence="8" id="KW-1185">Reference proteome</keyword>